<dbReference type="SUPFAM" id="SSF46950">
    <property type="entry name" value="Double-stranded DNA-binding domain"/>
    <property type="match status" value="1"/>
</dbReference>
<dbReference type="PANTHER" id="PTHR10840:SF0">
    <property type="entry name" value="PROGRAMMED CELL DEATH PROTEIN 5"/>
    <property type="match status" value="1"/>
</dbReference>
<dbReference type="GO" id="GO:0005634">
    <property type="term" value="C:nucleus"/>
    <property type="evidence" value="ECO:0007669"/>
    <property type="project" value="TreeGrafter"/>
</dbReference>
<keyword evidence="3" id="KW-1185">Reference proteome</keyword>
<dbReference type="OMA" id="NTLEGRW"/>
<dbReference type="Pfam" id="PF01984">
    <property type="entry name" value="dsDNA_bind"/>
    <property type="match status" value="1"/>
</dbReference>
<proteinExistence type="inferred from homology"/>
<evidence type="ECO:0000256" key="1">
    <source>
        <dbReference type="ARBA" id="ARBA00010490"/>
    </source>
</evidence>
<organism evidence="2 3">
    <name type="scientific">Eptatretus burgeri</name>
    <name type="common">Inshore hagfish</name>
    <dbReference type="NCBI Taxonomy" id="7764"/>
    <lineage>
        <taxon>Eukaryota</taxon>
        <taxon>Metazoa</taxon>
        <taxon>Chordata</taxon>
        <taxon>Craniata</taxon>
        <taxon>Vertebrata</taxon>
        <taxon>Cyclostomata</taxon>
        <taxon>Myxini</taxon>
        <taxon>Myxiniformes</taxon>
        <taxon>Myxinidae</taxon>
        <taxon>Eptatretinae</taxon>
        <taxon>Eptatretus</taxon>
    </lineage>
</organism>
<reference evidence="2" key="1">
    <citation type="submission" date="2025-08" db="UniProtKB">
        <authorList>
            <consortium name="Ensembl"/>
        </authorList>
    </citation>
    <scope>IDENTIFICATION</scope>
</reference>
<dbReference type="GO" id="GO:0005829">
    <property type="term" value="C:cytosol"/>
    <property type="evidence" value="ECO:0007669"/>
    <property type="project" value="TreeGrafter"/>
</dbReference>
<dbReference type="Ensembl" id="ENSEBUT00000016846.1">
    <property type="protein sequence ID" value="ENSEBUP00000016270.1"/>
    <property type="gene ID" value="ENSEBUG00000010212.1"/>
</dbReference>
<accession>A0A8C4QJG5</accession>
<sequence length="93" mass="10565">MRNSILSQVLDQNARARLSNLGMVKPDKVKAVENYLIQMARFGQLPGQVNEQDLIGILQKVSQDSEKKTTIKVSMNTLEGRWDFSIKPMHSHL</sequence>
<dbReference type="GeneTree" id="ENSGT00390000011085"/>
<evidence type="ECO:0000313" key="3">
    <source>
        <dbReference type="Proteomes" id="UP000694388"/>
    </source>
</evidence>
<dbReference type="AlphaFoldDB" id="A0A8C4QJG5"/>
<evidence type="ECO:0000313" key="2">
    <source>
        <dbReference type="Ensembl" id="ENSEBUP00000016270.1"/>
    </source>
</evidence>
<dbReference type="PANTHER" id="PTHR10840">
    <property type="entry name" value="PROGRAMMED CELL DEATH PROTEIN 5"/>
    <property type="match status" value="1"/>
</dbReference>
<dbReference type="Gene3D" id="1.10.8.140">
    <property type="entry name" value="PDCD5-like"/>
    <property type="match status" value="1"/>
</dbReference>
<dbReference type="GO" id="GO:0003677">
    <property type="term" value="F:DNA binding"/>
    <property type="evidence" value="ECO:0007669"/>
    <property type="project" value="InterPro"/>
</dbReference>
<name>A0A8C4QJG5_EPTBU</name>
<dbReference type="InterPro" id="IPR002836">
    <property type="entry name" value="PDCD5-like"/>
</dbReference>
<comment type="similarity">
    <text evidence="1">Belongs to the PDCD5 family.</text>
</comment>
<dbReference type="Proteomes" id="UP000694388">
    <property type="component" value="Unplaced"/>
</dbReference>
<reference evidence="2" key="2">
    <citation type="submission" date="2025-09" db="UniProtKB">
        <authorList>
            <consortium name="Ensembl"/>
        </authorList>
    </citation>
    <scope>IDENTIFICATION</scope>
</reference>
<dbReference type="InterPro" id="IPR036883">
    <property type="entry name" value="PDCD5-like_sf"/>
</dbReference>
<protein>
    <submittedName>
        <fullName evidence="2">Programmed cell death 5</fullName>
    </submittedName>
</protein>